<protein>
    <recommendedName>
        <fullName evidence="4">DUF5305 domain-containing protein</fullName>
    </recommendedName>
</protein>
<evidence type="ECO:0000256" key="1">
    <source>
        <dbReference type="SAM" id="Phobius"/>
    </source>
</evidence>
<keyword evidence="3" id="KW-1185">Reference proteome</keyword>
<dbReference type="AlphaFoldDB" id="A0A256IR25"/>
<proteinExistence type="predicted"/>
<evidence type="ECO:0000313" key="2">
    <source>
        <dbReference type="EMBL" id="OYR58994.1"/>
    </source>
</evidence>
<dbReference type="Pfam" id="PF17231">
    <property type="entry name" value="DUF5305"/>
    <property type="match status" value="1"/>
</dbReference>
<dbReference type="OrthoDB" id="270764at2157"/>
<dbReference type="EMBL" id="NHPJ01000015">
    <property type="protein sequence ID" value="OYR58994.1"/>
    <property type="molecule type" value="Genomic_DNA"/>
</dbReference>
<keyword evidence="1" id="KW-0472">Membrane</keyword>
<evidence type="ECO:0008006" key="4">
    <source>
        <dbReference type="Google" id="ProtNLM"/>
    </source>
</evidence>
<dbReference type="RefSeq" id="WP_094529565.1">
    <property type="nucleotide sequence ID" value="NZ_NHPJ01000015.1"/>
</dbReference>
<organism evidence="2 3">
    <name type="scientific">Halorubrum halodurans</name>
    <dbReference type="NCBI Taxonomy" id="1383851"/>
    <lineage>
        <taxon>Archaea</taxon>
        <taxon>Methanobacteriati</taxon>
        <taxon>Methanobacteriota</taxon>
        <taxon>Stenosarchaea group</taxon>
        <taxon>Halobacteria</taxon>
        <taxon>Halobacteriales</taxon>
        <taxon>Haloferacaceae</taxon>
        <taxon>Halorubrum</taxon>
    </lineage>
</organism>
<dbReference type="InterPro" id="IPR035185">
    <property type="entry name" value="DUF5305"/>
</dbReference>
<gene>
    <name evidence="2" type="ORF">DJ70_01615</name>
</gene>
<sequence length="372" mass="41312">MSGVDRSIRVRAFLDQWFAVFLLAAILVAAVGGWWSVQVHATPEVEREEVTVSQWSETTSFEHSSVIVNESLVFNESERVENRPVYYVRLSDELDVTYVYEHTAEEGSVNVTTDMRLLYRGVEGEDVLWQFSEPLASERTTGLTADGNHTVTATVVIEDVFENINTVEQQLGTAGSIEIQIVSSSTVEGTLGGESVSSTYESTMPITVNPQTFRVLETSTIDESGQRTDTIERRVEPSTAEAFGSLLLVLVGIGGVGGLLAARGSGYIDLSADERELLEIHQQEQEFSEWITRGTFPSERDYEATILVDDLEGLVDVAIDTNKRVIKDEQLGVSTVLDGDYIYVFVRPDSPAEDWLVNYADMTMDEFDQFQA</sequence>
<keyword evidence="1" id="KW-1133">Transmembrane helix</keyword>
<comment type="caution">
    <text evidence="2">The sequence shown here is derived from an EMBL/GenBank/DDBJ whole genome shotgun (WGS) entry which is preliminary data.</text>
</comment>
<name>A0A256IR25_9EURY</name>
<evidence type="ECO:0000313" key="3">
    <source>
        <dbReference type="Proteomes" id="UP000216308"/>
    </source>
</evidence>
<feature type="transmembrane region" description="Helical" evidence="1">
    <location>
        <begin position="12"/>
        <end position="35"/>
    </location>
</feature>
<dbReference type="Proteomes" id="UP000216308">
    <property type="component" value="Unassembled WGS sequence"/>
</dbReference>
<accession>A0A256IR25</accession>
<reference evidence="2 3" key="1">
    <citation type="journal article" date="2014" name="Front. Microbiol.">
        <title>Population and genomic analysis of the genus Halorubrum.</title>
        <authorList>
            <person name="Fullmer M.S."/>
            <person name="Soucy S.M."/>
            <person name="Swithers K.S."/>
            <person name="Makkay A.M."/>
            <person name="Wheeler R."/>
            <person name="Ventosa A."/>
            <person name="Gogarten J.P."/>
            <person name="Papke R.T."/>
        </authorList>
    </citation>
    <scope>NUCLEOTIDE SEQUENCE [LARGE SCALE GENOMIC DNA]</scope>
    <source>
        <strain evidence="2 3">Cb34</strain>
    </source>
</reference>
<keyword evidence="1" id="KW-0812">Transmembrane</keyword>